<gene>
    <name evidence="2" type="ORF">B0A54_08246</name>
</gene>
<dbReference type="OrthoDB" id="4146887at2759"/>
<evidence type="ECO:0000313" key="3">
    <source>
        <dbReference type="Proteomes" id="UP000310066"/>
    </source>
</evidence>
<feature type="compositionally biased region" description="Basic and acidic residues" evidence="1">
    <location>
        <begin position="154"/>
        <end position="164"/>
    </location>
</feature>
<sequence>MAREAPRGIREWFQPKDGIDREVISANIQRYLGPDATVRPGRGTGNNEGVDGYWIKAYRTLTNPMVLDLQQDSRRWNQELRTPGARGPYDQSATHHASATNAGRDRRHGDSPVTDGPYEAPPPRERERGDRERTERDRGQRERTTTARLPPGRVDLEDRDRMDLDPPLVAQPDRRFAQPERERQYQTDGRVYVQEGRGYPPDGRAYPQEGRAYPPEGRAYPPEGRPYPPDNRAYPLDNRAYPPDNRAYPPDNRAYPPDNRAYPPENRAYRTEARQPYQTEQPMAPAYGRAPVGQPFPPDSRYPPGYLPNDPPPPGAVQRVYLPGSSYETAPGMPIGRSEQPQYQTGPYGQPNGAGRAARDPRFGGHPEYAEPRFDAYPSPATTTASMNGREREPITSPAQASPYGAMNPAQFDQYNRPVMSPAVVAQEERRMPAGRGEPPSGRERERVPAVPTNVEGRNVRRRAG</sequence>
<dbReference type="PANTHER" id="PTHR39609">
    <property type="entry name" value="RFEG-RELATED"/>
    <property type="match status" value="1"/>
</dbReference>
<evidence type="ECO:0000313" key="2">
    <source>
        <dbReference type="EMBL" id="TKA41820.1"/>
    </source>
</evidence>
<feature type="compositionally biased region" description="Basic and acidic residues" evidence="1">
    <location>
        <begin position="122"/>
        <end position="145"/>
    </location>
</feature>
<comment type="caution">
    <text evidence="2">The sequence shown here is derived from an EMBL/GenBank/DDBJ whole genome shotgun (WGS) entry which is preliminary data.</text>
</comment>
<name>A0A4U0UZV4_9PEZI</name>
<dbReference type="STRING" id="329885.A0A4U0UZV4"/>
<feature type="compositionally biased region" description="Basic and acidic residues" evidence="1">
    <location>
        <begin position="357"/>
        <end position="374"/>
    </location>
</feature>
<organism evidence="2 3">
    <name type="scientific">Friedmanniomyces endolithicus</name>
    <dbReference type="NCBI Taxonomy" id="329885"/>
    <lineage>
        <taxon>Eukaryota</taxon>
        <taxon>Fungi</taxon>
        <taxon>Dikarya</taxon>
        <taxon>Ascomycota</taxon>
        <taxon>Pezizomycotina</taxon>
        <taxon>Dothideomycetes</taxon>
        <taxon>Dothideomycetidae</taxon>
        <taxon>Mycosphaerellales</taxon>
        <taxon>Teratosphaeriaceae</taxon>
        <taxon>Friedmanniomyces</taxon>
    </lineage>
</organism>
<feature type="compositionally biased region" description="Low complexity" evidence="1">
    <location>
        <begin position="340"/>
        <end position="351"/>
    </location>
</feature>
<feature type="compositionally biased region" description="Basic and acidic residues" evidence="1">
    <location>
        <begin position="172"/>
        <end position="185"/>
    </location>
</feature>
<protein>
    <submittedName>
        <fullName evidence="2">Uncharacterized protein</fullName>
    </submittedName>
</protein>
<feature type="compositionally biased region" description="Polar residues" evidence="1">
    <location>
        <begin position="91"/>
        <end position="101"/>
    </location>
</feature>
<dbReference type="AlphaFoldDB" id="A0A4U0UZV4"/>
<proteinExistence type="predicted"/>
<reference evidence="2 3" key="1">
    <citation type="submission" date="2017-03" db="EMBL/GenBank/DDBJ databases">
        <title>Genomes of endolithic fungi from Antarctica.</title>
        <authorList>
            <person name="Coleine C."/>
            <person name="Masonjones S."/>
            <person name="Stajich J.E."/>
        </authorList>
    </citation>
    <scope>NUCLEOTIDE SEQUENCE [LARGE SCALE GENOMIC DNA]</scope>
    <source>
        <strain evidence="2 3">CCFEE 5311</strain>
    </source>
</reference>
<accession>A0A4U0UZV4</accession>
<dbReference type="PANTHER" id="PTHR39609:SF1">
    <property type="entry name" value="RFEG"/>
    <property type="match status" value="1"/>
</dbReference>
<feature type="compositionally biased region" description="Pro residues" evidence="1">
    <location>
        <begin position="294"/>
        <end position="315"/>
    </location>
</feature>
<dbReference type="Proteomes" id="UP000310066">
    <property type="component" value="Unassembled WGS sequence"/>
</dbReference>
<dbReference type="EMBL" id="NAJP01000026">
    <property type="protein sequence ID" value="TKA41820.1"/>
    <property type="molecule type" value="Genomic_DNA"/>
</dbReference>
<evidence type="ECO:0000256" key="1">
    <source>
        <dbReference type="SAM" id="MobiDB-lite"/>
    </source>
</evidence>
<feature type="region of interest" description="Disordered" evidence="1">
    <location>
        <begin position="80"/>
        <end position="465"/>
    </location>
</feature>